<accession>A0A101RL73</accession>
<dbReference type="AlphaFoldDB" id="A0A101RL73"/>
<dbReference type="RefSeq" id="WP_059211430.1">
    <property type="nucleotide sequence ID" value="NZ_KQ948681.1"/>
</dbReference>
<evidence type="ECO:0000313" key="1">
    <source>
        <dbReference type="EMBL" id="KUN57550.1"/>
    </source>
</evidence>
<evidence type="ECO:0000313" key="2">
    <source>
        <dbReference type="Proteomes" id="UP000053669"/>
    </source>
</evidence>
<dbReference type="Proteomes" id="UP000053669">
    <property type="component" value="Unassembled WGS sequence"/>
</dbReference>
<organism evidence="1 2">
    <name type="scientific">Streptomyces canus</name>
    <dbReference type="NCBI Taxonomy" id="58343"/>
    <lineage>
        <taxon>Bacteria</taxon>
        <taxon>Bacillati</taxon>
        <taxon>Actinomycetota</taxon>
        <taxon>Actinomycetes</taxon>
        <taxon>Kitasatosporales</taxon>
        <taxon>Streptomycetaceae</taxon>
        <taxon>Streptomyces</taxon>
        <taxon>Streptomyces aurantiacus group</taxon>
    </lineage>
</organism>
<protein>
    <submittedName>
        <fullName evidence="1">Uncharacterized protein</fullName>
    </submittedName>
</protein>
<dbReference type="EMBL" id="LMWU01000070">
    <property type="protein sequence ID" value="KUN57550.1"/>
    <property type="molecule type" value="Genomic_DNA"/>
</dbReference>
<reference evidence="1 2" key="1">
    <citation type="submission" date="2015-10" db="EMBL/GenBank/DDBJ databases">
        <title>Draft genome sequence of Streptomyces canus DSM 40017, type strain for the species Streptomyces canus.</title>
        <authorList>
            <person name="Ruckert C."/>
            <person name="Winkler A."/>
            <person name="Kalinowski J."/>
            <person name="Kampfer P."/>
            <person name="Glaeser S."/>
        </authorList>
    </citation>
    <scope>NUCLEOTIDE SEQUENCE [LARGE SCALE GENOMIC DNA]</scope>
    <source>
        <strain evidence="1 2">DSM 40017</strain>
    </source>
</reference>
<name>A0A101RL73_9ACTN</name>
<dbReference type="STRING" id="58343.AQJ46_46645"/>
<sequence length="194" mass="21491">MNVDHRHERDIARELGSPAPYDPTWLNGQGRALDVDSSAVARLYGAAQDGCDVCREDLLEQLGRDPGQVAALALWACTHVMEVFNDLPMEMLERGDPAFRQLARAYSNSTFQHGFEVRELTDLHEVCQRLDRHALQPAAERALQVLIAEPADPVLFGSLTGAYTPGDEEDAQDYSLTRQFVGSEVVITLTPQVD</sequence>
<proteinExistence type="predicted"/>
<comment type="caution">
    <text evidence="1">The sequence shown here is derived from an EMBL/GenBank/DDBJ whole genome shotgun (WGS) entry which is preliminary data.</text>
</comment>
<gene>
    <name evidence="1" type="ORF">AQJ46_46645</name>
</gene>